<evidence type="ECO:0000256" key="1">
    <source>
        <dbReference type="ARBA" id="ARBA00022490"/>
    </source>
</evidence>
<dbReference type="InterPro" id="IPR019797">
    <property type="entry name" value="Glutamate_5-kinase_CS"/>
</dbReference>
<dbReference type="KEGG" id="laca:LAC1533_0517"/>
<dbReference type="GO" id="GO:0005829">
    <property type="term" value="C:cytosol"/>
    <property type="evidence" value="ECO:0007669"/>
    <property type="project" value="TreeGrafter"/>
</dbReference>
<proteinExistence type="inferred from homology"/>
<feature type="domain" description="Aspartate/glutamate/uridylate kinase" evidence="9">
    <location>
        <begin position="12"/>
        <end position="240"/>
    </location>
</feature>
<feature type="binding site" evidence="8">
    <location>
        <begin position="221"/>
        <end position="227"/>
    </location>
    <ligand>
        <name>ATP</name>
        <dbReference type="ChEBI" id="CHEBI:30616"/>
    </ligand>
</feature>
<dbReference type="GO" id="GO:0005524">
    <property type="term" value="F:ATP binding"/>
    <property type="evidence" value="ECO:0007669"/>
    <property type="project" value="UniProtKB-KW"/>
</dbReference>
<organism evidence="11 12">
    <name type="scientific">Ligilactobacillus acidipiscis</name>
    <dbReference type="NCBI Taxonomy" id="89059"/>
    <lineage>
        <taxon>Bacteria</taxon>
        <taxon>Bacillati</taxon>
        <taxon>Bacillota</taxon>
        <taxon>Bacilli</taxon>
        <taxon>Lactobacillales</taxon>
        <taxon>Lactobacillaceae</taxon>
        <taxon>Ligilactobacillus</taxon>
    </lineage>
</organism>
<keyword evidence="1 8" id="KW-0963">Cytoplasm</keyword>
<dbReference type="PANTHER" id="PTHR43654:SF1">
    <property type="entry name" value="ISOPENTENYL PHOSPHATE KINASE"/>
    <property type="match status" value="1"/>
</dbReference>
<keyword evidence="4 8" id="KW-0808">Transferase</keyword>
<accession>A0A1K1KR72</accession>
<evidence type="ECO:0000313" key="12">
    <source>
        <dbReference type="Proteomes" id="UP000190935"/>
    </source>
</evidence>
<reference evidence="12" key="2">
    <citation type="submission" date="2016-11" db="EMBL/GenBank/DDBJ databases">
        <authorList>
            <person name="Papadimitriou K."/>
        </authorList>
    </citation>
    <scope>NUCLEOTIDE SEQUENCE [LARGE SCALE GENOMIC DNA]</scope>
    <source>
        <strain evidence="12">ACA-DC 1533</strain>
    </source>
</reference>
<feature type="binding site" evidence="8">
    <location>
        <position position="56"/>
    </location>
    <ligand>
        <name>substrate</name>
    </ligand>
</feature>
<dbReference type="Proteomes" id="UP000707535">
    <property type="component" value="Unassembled WGS sequence"/>
</dbReference>
<dbReference type="PRINTS" id="PR00474">
    <property type="entry name" value="GLU5KINASE"/>
</dbReference>
<reference evidence="10" key="3">
    <citation type="journal article" date="2021" name="PeerJ">
        <title>Extensive microbial diversity within the chicken gut microbiome revealed by metagenomics and culture.</title>
        <authorList>
            <person name="Gilroy R."/>
            <person name="Ravi A."/>
            <person name="Getino M."/>
            <person name="Pursley I."/>
            <person name="Horton D.L."/>
            <person name="Alikhan N.F."/>
            <person name="Baker D."/>
            <person name="Gharbi K."/>
            <person name="Hall N."/>
            <person name="Watson M."/>
            <person name="Adriaenssens E.M."/>
            <person name="Foster-Nyarko E."/>
            <person name="Jarju S."/>
            <person name="Secka A."/>
            <person name="Antonio M."/>
            <person name="Oren A."/>
            <person name="Chaudhuri R.R."/>
            <person name="La Ragione R."/>
            <person name="Hildebrand F."/>
            <person name="Pallen M.J."/>
        </authorList>
    </citation>
    <scope>NUCLEOTIDE SEQUENCE</scope>
    <source>
        <strain evidence="10">CHK174-6876</strain>
    </source>
</reference>
<dbReference type="SUPFAM" id="SSF53633">
    <property type="entry name" value="Carbamate kinase-like"/>
    <property type="match status" value="1"/>
</dbReference>
<dbReference type="CDD" id="cd04242">
    <property type="entry name" value="AAK_G5K_ProB"/>
    <property type="match status" value="1"/>
</dbReference>
<dbReference type="NCBIfam" id="TIGR01027">
    <property type="entry name" value="proB"/>
    <property type="match status" value="1"/>
</dbReference>
<comment type="similarity">
    <text evidence="8">Belongs to the glutamate 5-kinase family.</text>
</comment>
<feature type="binding site" evidence="8">
    <location>
        <begin position="179"/>
        <end position="180"/>
    </location>
    <ligand>
        <name>ATP</name>
        <dbReference type="ChEBI" id="CHEBI:30616"/>
    </ligand>
</feature>
<evidence type="ECO:0000256" key="8">
    <source>
        <dbReference type="HAMAP-Rule" id="MF_00456"/>
    </source>
</evidence>
<dbReference type="InterPro" id="IPR001057">
    <property type="entry name" value="Glu/AcGlu_kinase"/>
</dbReference>
<dbReference type="InterPro" id="IPR001048">
    <property type="entry name" value="Asp/Glu/Uridylate_kinase"/>
</dbReference>
<evidence type="ECO:0000313" key="10">
    <source>
        <dbReference type="EMBL" id="HJE96105.1"/>
    </source>
</evidence>
<comment type="catalytic activity">
    <reaction evidence="8">
        <text>L-glutamate + ATP = L-glutamyl 5-phosphate + ADP</text>
        <dbReference type="Rhea" id="RHEA:14877"/>
        <dbReference type="ChEBI" id="CHEBI:29985"/>
        <dbReference type="ChEBI" id="CHEBI:30616"/>
        <dbReference type="ChEBI" id="CHEBI:58274"/>
        <dbReference type="ChEBI" id="CHEBI:456216"/>
        <dbReference type="EC" id="2.7.2.11"/>
    </reaction>
</comment>
<evidence type="ECO:0000256" key="7">
    <source>
        <dbReference type="ARBA" id="ARBA00022840"/>
    </source>
</evidence>
<comment type="function">
    <text evidence="8">Catalyzes the transfer of a phosphate group to glutamate to form L-glutamate 5-phosphate.</text>
</comment>
<feature type="binding site" evidence="8">
    <location>
        <position position="16"/>
    </location>
    <ligand>
        <name>ATP</name>
        <dbReference type="ChEBI" id="CHEBI:30616"/>
    </ligand>
</feature>
<dbReference type="Proteomes" id="UP000190935">
    <property type="component" value="Chromosome I"/>
</dbReference>
<evidence type="ECO:0000256" key="6">
    <source>
        <dbReference type="ARBA" id="ARBA00022777"/>
    </source>
</evidence>
<dbReference type="PANTHER" id="PTHR43654">
    <property type="entry name" value="GLUTAMATE 5-KINASE"/>
    <property type="match status" value="1"/>
</dbReference>
<evidence type="ECO:0000313" key="11">
    <source>
        <dbReference type="EMBL" id="SFV39937.1"/>
    </source>
</evidence>
<feature type="binding site" evidence="8">
    <location>
        <position position="159"/>
    </location>
    <ligand>
        <name>substrate</name>
    </ligand>
</feature>
<dbReference type="InterPro" id="IPR005715">
    <property type="entry name" value="Glu_5kinase/COase_Synthase"/>
</dbReference>
<dbReference type="Pfam" id="PF00696">
    <property type="entry name" value="AA_kinase"/>
    <property type="match status" value="1"/>
</dbReference>
<dbReference type="RefSeq" id="WP_056972384.1">
    <property type="nucleotide sequence ID" value="NZ_CP113926.1"/>
</dbReference>
<dbReference type="GO" id="GO:0004349">
    <property type="term" value="F:glutamate 5-kinase activity"/>
    <property type="evidence" value="ECO:0007669"/>
    <property type="project" value="UniProtKB-UniRule"/>
</dbReference>
<reference evidence="11" key="1">
    <citation type="submission" date="2016-11" db="EMBL/GenBank/DDBJ databases">
        <authorList>
            <person name="Jaros S."/>
            <person name="Januszkiewicz K."/>
            <person name="Wedrychowicz H."/>
        </authorList>
    </citation>
    <scope>NUCLEOTIDE SEQUENCE [LARGE SCALE GENOMIC DNA]</scope>
    <source>
        <strain evidence="11">ACA-DC 1533</strain>
    </source>
</reference>
<dbReference type="GeneID" id="95348601"/>
<feature type="binding site" evidence="8">
    <location>
        <position position="143"/>
    </location>
    <ligand>
        <name>substrate</name>
    </ligand>
</feature>
<gene>
    <name evidence="8 10" type="primary">proB</name>
    <name evidence="10" type="ORF">K8V00_00660</name>
    <name evidence="11" type="ORF">LAC1533_0517</name>
</gene>
<dbReference type="PIRSF" id="PIRSF000729">
    <property type="entry name" value="GK"/>
    <property type="match status" value="1"/>
</dbReference>
<keyword evidence="2 8" id="KW-0028">Amino-acid biosynthesis</keyword>
<dbReference type="GO" id="GO:0055129">
    <property type="term" value="P:L-proline biosynthetic process"/>
    <property type="evidence" value="ECO:0007669"/>
    <property type="project" value="UniProtKB-UniRule"/>
</dbReference>
<dbReference type="FunFam" id="3.40.1160.10:FF:000018">
    <property type="entry name" value="Glutamate 5-kinase"/>
    <property type="match status" value="1"/>
</dbReference>
<name>A0A1K1KR72_9LACO</name>
<keyword evidence="5 8" id="KW-0547">Nucleotide-binding</keyword>
<dbReference type="EMBL" id="LT630287">
    <property type="protein sequence ID" value="SFV39937.1"/>
    <property type="molecule type" value="Genomic_DNA"/>
</dbReference>
<dbReference type="EMBL" id="DYXG01000009">
    <property type="protein sequence ID" value="HJE96105.1"/>
    <property type="molecule type" value="Genomic_DNA"/>
</dbReference>
<dbReference type="AlphaFoldDB" id="A0A1K1KR72"/>
<comment type="subcellular location">
    <subcellularLocation>
        <location evidence="8">Cytoplasm</location>
    </subcellularLocation>
</comment>
<dbReference type="InterPro" id="IPR036393">
    <property type="entry name" value="AceGlu_kinase-like_sf"/>
</dbReference>
<keyword evidence="3 8" id="KW-0641">Proline biosynthesis</keyword>
<evidence type="ECO:0000256" key="3">
    <source>
        <dbReference type="ARBA" id="ARBA00022650"/>
    </source>
</evidence>
<reference evidence="10" key="4">
    <citation type="submission" date="2021-09" db="EMBL/GenBank/DDBJ databases">
        <authorList>
            <person name="Gilroy R."/>
        </authorList>
    </citation>
    <scope>NUCLEOTIDE SEQUENCE</scope>
    <source>
        <strain evidence="10">CHK174-6876</strain>
    </source>
</reference>
<evidence type="ECO:0000256" key="2">
    <source>
        <dbReference type="ARBA" id="ARBA00022605"/>
    </source>
</evidence>
<comment type="pathway">
    <text evidence="8">Amino-acid biosynthesis; L-proline biosynthesis; L-glutamate 5-semialdehyde from L-glutamate: step 1/2.</text>
</comment>
<dbReference type="UniPathway" id="UPA00098">
    <property type="reaction ID" value="UER00359"/>
</dbReference>
<dbReference type="HAMAP" id="MF_00456">
    <property type="entry name" value="ProB"/>
    <property type="match status" value="1"/>
</dbReference>
<protein>
    <recommendedName>
        <fullName evidence="8">Glutamate 5-kinase</fullName>
        <ecNumber evidence="8">2.7.2.11</ecNumber>
    </recommendedName>
    <alternativeName>
        <fullName evidence="8">Gamma-glutamyl kinase</fullName>
        <shortName evidence="8">GK</shortName>
    </alternativeName>
</protein>
<dbReference type="EC" id="2.7.2.11" evidence="8"/>
<sequence length="277" mass="30363">MKSIRHMENVQRLVVKIGTSSLIHPNGKINLQAIDQLSYTLTGLVNEGKQVILVSSGAIGVGMGQLGLTKRPREIQAQQALASIGQSELMTVYQQRFAVYGQKISQILLTHDVLDFPESREHVHHTMEQLLEWGVIPVVNENDTVAVDELDHRTRFGDNDQLSAIVATRSNADLLVMLSDIDGFYTKNPHKFADAKLIDVLHEITEDSVRRAGGAGTELGTGGMVTKLKAAQSILANNKMMVLANGANPSIIFKIMNNEPIGTLFVSAQKDEDKEVI</sequence>
<dbReference type="Gene3D" id="3.40.1160.10">
    <property type="entry name" value="Acetylglutamate kinase-like"/>
    <property type="match status" value="1"/>
</dbReference>
<dbReference type="PROSITE" id="PS00902">
    <property type="entry name" value="GLUTAMATE_5_KINASE"/>
    <property type="match status" value="1"/>
</dbReference>
<evidence type="ECO:0000256" key="4">
    <source>
        <dbReference type="ARBA" id="ARBA00022679"/>
    </source>
</evidence>
<evidence type="ECO:0000259" key="9">
    <source>
        <dbReference type="Pfam" id="PF00696"/>
    </source>
</evidence>
<keyword evidence="6 8" id="KW-0418">Kinase</keyword>
<evidence type="ECO:0000256" key="5">
    <source>
        <dbReference type="ARBA" id="ARBA00022741"/>
    </source>
</evidence>
<dbReference type="InterPro" id="IPR041739">
    <property type="entry name" value="G5K_ProB"/>
</dbReference>
<keyword evidence="7 8" id="KW-0067">ATP-binding</keyword>
<dbReference type="InterPro" id="IPR011529">
    <property type="entry name" value="Glu_5kinase"/>
</dbReference>